<feature type="domain" description="Activator of Hsp90 ATPase homologue 1/2-like C-terminal" evidence="2">
    <location>
        <begin position="24"/>
        <end position="171"/>
    </location>
</feature>
<reference evidence="4" key="1">
    <citation type="journal article" date="2019" name="Int. J. Syst. Evol. Microbiol.">
        <title>The Global Catalogue of Microorganisms (GCM) 10K type strain sequencing project: providing services to taxonomists for standard genome sequencing and annotation.</title>
        <authorList>
            <consortium name="The Broad Institute Genomics Platform"/>
            <consortium name="The Broad Institute Genome Sequencing Center for Infectious Disease"/>
            <person name="Wu L."/>
            <person name="Ma J."/>
        </authorList>
    </citation>
    <scope>NUCLEOTIDE SEQUENCE [LARGE SCALE GENOMIC DNA]</scope>
    <source>
        <strain evidence="4">JCM 14370</strain>
    </source>
</reference>
<dbReference type="Gene3D" id="3.30.530.20">
    <property type="match status" value="1"/>
</dbReference>
<evidence type="ECO:0000313" key="3">
    <source>
        <dbReference type="EMBL" id="GGJ51935.1"/>
    </source>
</evidence>
<gene>
    <name evidence="3" type="ORF">GCM10008938_42460</name>
</gene>
<proteinExistence type="inferred from homology"/>
<dbReference type="Pfam" id="PF08327">
    <property type="entry name" value="AHSA1"/>
    <property type="match status" value="1"/>
</dbReference>
<dbReference type="Proteomes" id="UP000632222">
    <property type="component" value="Unassembled WGS sequence"/>
</dbReference>
<comment type="similarity">
    <text evidence="1">Belongs to the AHA1 family.</text>
</comment>
<keyword evidence="4" id="KW-1185">Reference proteome</keyword>
<dbReference type="SUPFAM" id="SSF55961">
    <property type="entry name" value="Bet v1-like"/>
    <property type="match status" value="1"/>
</dbReference>
<accession>A0ABQ2DAT4</accession>
<dbReference type="InterPro" id="IPR023393">
    <property type="entry name" value="START-like_dom_sf"/>
</dbReference>
<organism evidence="3 4">
    <name type="scientific">Deinococcus roseus</name>
    <dbReference type="NCBI Taxonomy" id="392414"/>
    <lineage>
        <taxon>Bacteria</taxon>
        <taxon>Thermotogati</taxon>
        <taxon>Deinococcota</taxon>
        <taxon>Deinococci</taxon>
        <taxon>Deinococcales</taxon>
        <taxon>Deinococcaceae</taxon>
        <taxon>Deinococcus</taxon>
    </lineage>
</organism>
<dbReference type="CDD" id="cd07814">
    <property type="entry name" value="SRPBCC_CalC_Aha1-like"/>
    <property type="match status" value="1"/>
</dbReference>
<dbReference type="RefSeq" id="WP_189006612.1">
    <property type="nucleotide sequence ID" value="NZ_BMOD01000024.1"/>
</dbReference>
<sequence>MQQTPQNLTSESSQHPFFLQRTFDAPRTLLFEVFTQPEHLAQWWGPAGMNLQVERLDLQEQGLFLYSMERDGQKSYGRFQYQDIQAPERLVYTSAFCDENGHAIRAPFNPNWPLELLNILTFEEQDGKTILTLQGGPIHATPEETQLYIGFMQNLRQGMGGTLDQLEAYLQRL</sequence>
<comment type="caution">
    <text evidence="3">The sequence shown here is derived from an EMBL/GenBank/DDBJ whole genome shotgun (WGS) entry which is preliminary data.</text>
</comment>
<dbReference type="InterPro" id="IPR013538">
    <property type="entry name" value="ASHA1/2-like_C"/>
</dbReference>
<evidence type="ECO:0000256" key="1">
    <source>
        <dbReference type="ARBA" id="ARBA00006817"/>
    </source>
</evidence>
<name>A0ABQ2DAT4_9DEIO</name>
<evidence type="ECO:0000313" key="4">
    <source>
        <dbReference type="Proteomes" id="UP000632222"/>
    </source>
</evidence>
<dbReference type="EMBL" id="BMOD01000024">
    <property type="protein sequence ID" value="GGJ51935.1"/>
    <property type="molecule type" value="Genomic_DNA"/>
</dbReference>
<protein>
    <submittedName>
        <fullName evidence="3">Activator of HSP90 ATPase</fullName>
    </submittedName>
</protein>
<evidence type="ECO:0000259" key="2">
    <source>
        <dbReference type="Pfam" id="PF08327"/>
    </source>
</evidence>